<evidence type="ECO:0000313" key="1">
    <source>
        <dbReference type="EMBL" id="GGG34122.1"/>
    </source>
</evidence>
<proteinExistence type="predicted"/>
<evidence type="ECO:0000313" key="2">
    <source>
        <dbReference type="Proteomes" id="UP000601361"/>
    </source>
</evidence>
<name>A0ABQ1WJF5_9BACT</name>
<accession>A0ABQ1WJF5</accession>
<dbReference type="Proteomes" id="UP000601361">
    <property type="component" value="Unassembled WGS sequence"/>
</dbReference>
<sequence>MSYERRLEIEALPAEEGWGKWQAVIGYGTTMVERKNLIPLTIWVVGVTGPLAVEAYQYQRWRFAEQVTANTTKPADSRGFCYTRWHSNTDYTDYSPRATDLNMMCAETREELCRKVLAKLDGEIADRKKSLAILESRRANFE</sequence>
<protein>
    <submittedName>
        <fullName evidence="1">Uncharacterized protein</fullName>
    </submittedName>
</protein>
<gene>
    <name evidence="1" type="ORF">GCM10011378_08180</name>
</gene>
<dbReference type="EMBL" id="BMGS01000002">
    <property type="protein sequence ID" value="GGG34122.1"/>
    <property type="molecule type" value="Genomic_DNA"/>
</dbReference>
<reference evidence="2" key="1">
    <citation type="journal article" date="2019" name="Int. J. Syst. Evol. Microbiol.">
        <title>The Global Catalogue of Microorganisms (GCM) 10K type strain sequencing project: providing services to taxonomists for standard genome sequencing and annotation.</title>
        <authorList>
            <consortium name="The Broad Institute Genomics Platform"/>
            <consortium name="The Broad Institute Genome Sequencing Center for Infectious Disease"/>
            <person name="Wu L."/>
            <person name="Ma J."/>
        </authorList>
    </citation>
    <scope>NUCLEOTIDE SEQUENCE [LARGE SCALE GENOMIC DNA]</scope>
    <source>
        <strain evidence="2">CGMCC 1.12990</strain>
    </source>
</reference>
<keyword evidence="2" id="KW-1185">Reference proteome</keyword>
<dbReference type="RefSeq" id="WP_188556547.1">
    <property type="nucleotide sequence ID" value="NZ_BMGS01000002.1"/>
</dbReference>
<comment type="caution">
    <text evidence="1">The sequence shown here is derived from an EMBL/GenBank/DDBJ whole genome shotgun (WGS) entry which is preliminary data.</text>
</comment>
<organism evidence="1 2">
    <name type="scientific">Hymenobacter glacieicola</name>
    <dbReference type="NCBI Taxonomy" id="1562124"/>
    <lineage>
        <taxon>Bacteria</taxon>
        <taxon>Pseudomonadati</taxon>
        <taxon>Bacteroidota</taxon>
        <taxon>Cytophagia</taxon>
        <taxon>Cytophagales</taxon>
        <taxon>Hymenobacteraceae</taxon>
        <taxon>Hymenobacter</taxon>
    </lineage>
</organism>